<dbReference type="InterPro" id="IPR006665">
    <property type="entry name" value="OmpA-like"/>
</dbReference>
<organism evidence="3 4">
    <name type="scientific">Pseudomonas ulcerans</name>
    <dbReference type="NCBI Taxonomy" id="3115852"/>
    <lineage>
        <taxon>Bacteria</taxon>
        <taxon>Pseudomonadati</taxon>
        <taxon>Pseudomonadota</taxon>
        <taxon>Gammaproteobacteria</taxon>
        <taxon>Pseudomonadales</taxon>
        <taxon>Pseudomonadaceae</taxon>
        <taxon>Pseudomonas</taxon>
    </lineage>
</organism>
<protein>
    <submittedName>
        <fullName evidence="3">OmpA family protein</fullName>
    </submittedName>
</protein>
<dbReference type="Pfam" id="PF00691">
    <property type="entry name" value="OmpA"/>
    <property type="match status" value="1"/>
</dbReference>
<name>A0ABU7HJH0_9PSED</name>
<reference evidence="3 4" key="1">
    <citation type="submission" date="2024-01" db="EMBL/GenBank/DDBJ databases">
        <title>Unpublished Manusciprt.</title>
        <authorList>
            <person name="Duman M."/>
            <person name="Valdes E.G."/>
            <person name="Ajmi N."/>
            <person name="Altun S."/>
            <person name="Saticioglu I.B."/>
        </authorList>
    </citation>
    <scope>NUCLEOTIDE SEQUENCE [LARGE SCALE GENOMIC DNA]</scope>
    <source>
        <strain evidence="3 4">148P</strain>
    </source>
</reference>
<comment type="caution">
    <text evidence="3">The sequence shown here is derived from an EMBL/GenBank/DDBJ whole genome shotgun (WGS) entry which is preliminary data.</text>
</comment>
<evidence type="ECO:0000256" key="1">
    <source>
        <dbReference type="PROSITE-ProRule" id="PRU00473"/>
    </source>
</evidence>
<accession>A0ABU7HJH0</accession>
<dbReference type="InterPro" id="IPR050330">
    <property type="entry name" value="Bact_OuterMem_StrucFunc"/>
</dbReference>
<dbReference type="PANTHER" id="PTHR30329:SF20">
    <property type="entry name" value="EXPORTED PROTEIN"/>
    <property type="match status" value="1"/>
</dbReference>
<dbReference type="PRINTS" id="PR01023">
    <property type="entry name" value="NAFLGMOTY"/>
</dbReference>
<dbReference type="Proteomes" id="UP001335100">
    <property type="component" value="Unassembled WGS sequence"/>
</dbReference>
<dbReference type="RefSeq" id="WP_330072665.1">
    <property type="nucleotide sequence ID" value="NZ_JAZDQJ010000001.1"/>
</dbReference>
<dbReference type="PANTHER" id="PTHR30329">
    <property type="entry name" value="STATOR ELEMENT OF FLAGELLAR MOTOR COMPLEX"/>
    <property type="match status" value="1"/>
</dbReference>
<keyword evidence="1" id="KW-0472">Membrane</keyword>
<dbReference type="SUPFAM" id="SSF103088">
    <property type="entry name" value="OmpA-like"/>
    <property type="match status" value="1"/>
</dbReference>
<sequence length="314" mass="34366">MLRRPLPRRAARATAASHWQAAADPVAQARMNHATAVADNRYWLERQRSLEFELTKARERQCNLKRAAGAPDLLGVPLAEGESDGWMLTYLDLITVLLVMVMAMLAQALIQRHPPLETAPARVLDIAGLTRVEPPGSLLRVPAVVAPPVVEPIVETPPEPVVAAPVPEEPANPLADLPLEQLGSDIEVIRNERSVSFRIDSSILFHSGQADLDPKGLEVLQRLAGVLKDLPHRIIVAGHTDARRVRNDRYPSNWELSGARAGSVVRFLQQQGIAPGRMTAMGMAGTQPLADNGSVEGRERNRRVELTLEKREGS</sequence>
<feature type="domain" description="OmpA-like" evidence="2">
    <location>
        <begin position="192"/>
        <end position="312"/>
    </location>
</feature>
<dbReference type="PROSITE" id="PS51123">
    <property type="entry name" value="OMPA_2"/>
    <property type="match status" value="1"/>
</dbReference>
<keyword evidence="4" id="KW-1185">Reference proteome</keyword>
<proteinExistence type="predicted"/>
<dbReference type="CDD" id="cd07185">
    <property type="entry name" value="OmpA_C-like"/>
    <property type="match status" value="1"/>
</dbReference>
<dbReference type="InterPro" id="IPR036737">
    <property type="entry name" value="OmpA-like_sf"/>
</dbReference>
<evidence type="ECO:0000313" key="4">
    <source>
        <dbReference type="Proteomes" id="UP001335100"/>
    </source>
</evidence>
<dbReference type="EMBL" id="JAZDQJ010000001">
    <property type="protein sequence ID" value="MEE1931680.1"/>
    <property type="molecule type" value="Genomic_DNA"/>
</dbReference>
<dbReference type="Gene3D" id="3.30.1330.60">
    <property type="entry name" value="OmpA-like domain"/>
    <property type="match status" value="1"/>
</dbReference>
<evidence type="ECO:0000313" key="3">
    <source>
        <dbReference type="EMBL" id="MEE1931680.1"/>
    </source>
</evidence>
<gene>
    <name evidence="3" type="ORF">V0R50_00495</name>
</gene>
<evidence type="ECO:0000259" key="2">
    <source>
        <dbReference type="PROSITE" id="PS51123"/>
    </source>
</evidence>